<dbReference type="SFLD" id="SFLDF00397">
    <property type="entry name" value="adenosyl-hopene_transferase"/>
    <property type="match status" value="1"/>
</dbReference>
<evidence type="ECO:0000256" key="2">
    <source>
        <dbReference type="ARBA" id="ARBA00022691"/>
    </source>
</evidence>
<feature type="domain" description="Radical SAM core" evidence="7">
    <location>
        <begin position="20"/>
        <end position="228"/>
    </location>
</feature>
<proteinExistence type="predicted"/>
<keyword evidence="2" id="KW-0949">S-adenosyl-L-methionine</keyword>
<dbReference type="PROSITE" id="PS51918">
    <property type="entry name" value="RADICAL_SAM"/>
    <property type="match status" value="1"/>
</dbReference>
<dbReference type="GO" id="GO:0016740">
    <property type="term" value="F:transferase activity"/>
    <property type="evidence" value="ECO:0007669"/>
    <property type="project" value="UniProtKB-KW"/>
</dbReference>
<keyword evidence="5" id="KW-0411">Iron-sulfur</keyword>
<evidence type="ECO:0000256" key="3">
    <source>
        <dbReference type="ARBA" id="ARBA00022723"/>
    </source>
</evidence>
<dbReference type="RefSeq" id="WP_150083413.1">
    <property type="nucleotide sequence ID" value="NZ_VWRN01000035.1"/>
</dbReference>
<feature type="compositionally biased region" description="Low complexity" evidence="6">
    <location>
        <begin position="373"/>
        <end position="404"/>
    </location>
</feature>
<dbReference type="InterPro" id="IPR017833">
    <property type="entry name" value="Hopanoid_synth-assoc_rSAM_HpnH"/>
</dbReference>
<dbReference type="AlphaFoldDB" id="A0A5M8ALI1"/>
<evidence type="ECO:0000256" key="6">
    <source>
        <dbReference type="SAM" id="MobiDB-lite"/>
    </source>
</evidence>
<keyword evidence="8" id="KW-0808">Transferase</keyword>
<keyword evidence="9" id="KW-1185">Reference proteome</keyword>
<dbReference type="InterPro" id="IPR022563">
    <property type="entry name" value="DUF3463"/>
</dbReference>
<evidence type="ECO:0000313" key="8">
    <source>
        <dbReference type="EMBL" id="KAA6122946.1"/>
    </source>
</evidence>
<name>A0A5M8ALI1_9BURK</name>
<comment type="cofactor">
    <cofactor evidence="1">
        <name>[4Fe-4S] cluster</name>
        <dbReference type="ChEBI" id="CHEBI:49883"/>
    </cofactor>
</comment>
<dbReference type="Pfam" id="PF04055">
    <property type="entry name" value="Radical_SAM"/>
    <property type="match status" value="1"/>
</dbReference>
<evidence type="ECO:0000313" key="9">
    <source>
        <dbReference type="Proteomes" id="UP000324324"/>
    </source>
</evidence>
<keyword evidence="4" id="KW-0408">Iron</keyword>
<organism evidence="8 9">
    <name type="scientific">Cupriavidus cauae</name>
    <dbReference type="NCBI Taxonomy" id="2608999"/>
    <lineage>
        <taxon>Bacteria</taxon>
        <taxon>Pseudomonadati</taxon>
        <taxon>Pseudomonadota</taxon>
        <taxon>Betaproteobacteria</taxon>
        <taxon>Burkholderiales</taxon>
        <taxon>Burkholderiaceae</taxon>
        <taxon>Cupriavidus</taxon>
    </lineage>
</organism>
<evidence type="ECO:0000256" key="1">
    <source>
        <dbReference type="ARBA" id="ARBA00001966"/>
    </source>
</evidence>
<comment type="caution">
    <text evidence="8">The sequence shown here is derived from an EMBL/GenBank/DDBJ whole genome shotgun (WGS) entry which is preliminary data.</text>
</comment>
<evidence type="ECO:0000256" key="5">
    <source>
        <dbReference type="ARBA" id="ARBA00023014"/>
    </source>
</evidence>
<sequence length="418" mass="46028">MAIPLLQVARVGAYVVRQRLAGRQRYPLALMLEPLFRCNLACAGCGKIDYPEPILNQRLSLDECLAAVDECGAPVVSIAGGEPLLHKEMPAIVEGIVARRKFVYLCTNALLMEKKLDAYRPSPYFVWSVHLDGDPEMHDRAVCQSGVYARAVAAIRAAKQRGFRVNINCTLFNDADPERVARFFDSVKAMGVDGITVSPGYAYERAPDQQHFLHRGKTRQLFRDILARGRRGRQWAFSQSTLFLDFLAGNQTYRCTPWGNPARTVFGWQRPCYLLGEGYAATFRELMEDTDWDAYGTGNYEKCANCMVHSGYEATAVADTVAHPLKAMRVALRGVRTDGPMAPDIALDGQRPAEYVFSRHVEIKLEQIRRRAAGPADSTADSADSAANSADSAGSADAADTAGSIHAPKPDRRATALH</sequence>
<keyword evidence="3" id="KW-0479">Metal-binding</keyword>
<dbReference type="Proteomes" id="UP000324324">
    <property type="component" value="Unassembled WGS sequence"/>
</dbReference>
<dbReference type="SUPFAM" id="SSF102114">
    <property type="entry name" value="Radical SAM enzymes"/>
    <property type="match status" value="1"/>
</dbReference>
<dbReference type="GO" id="GO:0046872">
    <property type="term" value="F:metal ion binding"/>
    <property type="evidence" value="ECO:0007669"/>
    <property type="project" value="UniProtKB-KW"/>
</dbReference>
<feature type="compositionally biased region" description="Basic and acidic residues" evidence="6">
    <location>
        <begin position="408"/>
        <end position="418"/>
    </location>
</feature>
<reference evidence="8 9" key="1">
    <citation type="submission" date="2019-09" db="EMBL/GenBank/DDBJ databases">
        <title>Isolation of a novel species in the genus Cupriavidus from patients with sepsis using whole genome sequencing.</title>
        <authorList>
            <person name="Kweon O.J."/>
            <person name="Lee M.-K."/>
        </authorList>
    </citation>
    <scope>NUCLEOTIDE SEQUENCE [LARGE SCALE GENOMIC DNA]</scope>
    <source>
        <strain evidence="8 9">MKL-01</strain>
    </source>
</reference>
<dbReference type="Gene3D" id="3.20.20.70">
    <property type="entry name" value="Aldolase class I"/>
    <property type="match status" value="1"/>
</dbReference>
<dbReference type="InterPro" id="IPR050377">
    <property type="entry name" value="Radical_SAM_PqqE_MftC-like"/>
</dbReference>
<dbReference type="SFLD" id="SFLDS00029">
    <property type="entry name" value="Radical_SAM"/>
    <property type="match status" value="1"/>
</dbReference>
<dbReference type="Pfam" id="PF11946">
    <property type="entry name" value="DUF3463"/>
    <property type="match status" value="1"/>
</dbReference>
<gene>
    <name evidence="8" type="primary">hpnH</name>
    <name evidence="8" type="ORF">F1599_13565</name>
</gene>
<accession>A0A5M8ALI1</accession>
<dbReference type="PANTHER" id="PTHR11228:SF22">
    <property type="entry name" value="PEPTIDE BIOSYNTHESIS PROTEIN YYDG-RELATED"/>
    <property type="match status" value="1"/>
</dbReference>
<evidence type="ECO:0000256" key="4">
    <source>
        <dbReference type="ARBA" id="ARBA00023004"/>
    </source>
</evidence>
<dbReference type="InterPro" id="IPR013785">
    <property type="entry name" value="Aldolase_TIM"/>
</dbReference>
<dbReference type="InterPro" id="IPR007197">
    <property type="entry name" value="rSAM"/>
</dbReference>
<protein>
    <submittedName>
        <fullName evidence="8">Adenosyl-hopene transferase HpnH</fullName>
    </submittedName>
</protein>
<feature type="region of interest" description="Disordered" evidence="6">
    <location>
        <begin position="370"/>
        <end position="418"/>
    </location>
</feature>
<dbReference type="NCBIfam" id="TIGR03470">
    <property type="entry name" value="HpnH"/>
    <property type="match status" value="1"/>
</dbReference>
<dbReference type="InterPro" id="IPR058240">
    <property type="entry name" value="rSAM_sf"/>
</dbReference>
<dbReference type="GO" id="GO:0051536">
    <property type="term" value="F:iron-sulfur cluster binding"/>
    <property type="evidence" value="ECO:0007669"/>
    <property type="project" value="UniProtKB-KW"/>
</dbReference>
<dbReference type="EMBL" id="VWRN01000035">
    <property type="protein sequence ID" value="KAA6122946.1"/>
    <property type="molecule type" value="Genomic_DNA"/>
</dbReference>
<dbReference type="PANTHER" id="PTHR11228">
    <property type="entry name" value="RADICAL SAM DOMAIN PROTEIN"/>
    <property type="match status" value="1"/>
</dbReference>
<dbReference type="CDD" id="cd01335">
    <property type="entry name" value="Radical_SAM"/>
    <property type="match status" value="1"/>
</dbReference>
<dbReference type="SFLD" id="SFLDG01067">
    <property type="entry name" value="SPASM/twitch_domain_containing"/>
    <property type="match status" value="1"/>
</dbReference>
<evidence type="ECO:0000259" key="7">
    <source>
        <dbReference type="PROSITE" id="PS51918"/>
    </source>
</evidence>